<dbReference type="AlphaFoldDB" id="A0A1B2DBV5"/>
<gene>
    <name evidence="1" type="ORF">BBD42_00920</name>
</gene>
<accession>A0A1B2DBV5</accession>
<dbReference type="Pfam" id="PF08970">
    <property type="entry name" value="Sda"/>
    <property type="match status" value="1"/>
</dbReference>
<dbReference type="InterPro" id="IPR036916">
    <property type="entry name" value="Sda_sf"/>
</dbReference>
<dbReference type="Gene3D" id="1.10.287.1100">
    <property type="entry name" value="Sporulation inhibitor A"/>
    <property type="match status" value="1"/>
</dbReference>
<dbReference type="RefSeq" id="WP_056039437.1">
    <property type="nucleotide sequence ID" value="NZ_CP016808.1"/>
</dbReference>
<evidence type="ECO:0000313" key="1">
    <source>
        <dbReference type="EMBL" id="ANY65200.1"/>
    </source>
</evidence>
<dbReference type="EMBL" id="CP016808">
    <property type="protein sequence ID" value="ANY65200.1"/>
    <property type="molecule type" value="Genomic_DNA"/>
</dbReference>
<dbReference type="SUPFAM" id="SSF100985">
    <property type="entry name" value="Sporulation inhibitor Sda"/>
    <property type="match status" value="1"/>
</dbReference>
<sequence length="47" mass="5694">MELMSDDFLKDTYYAAVQSKLDQEFIQMLLYEMKRRQLTDEDVRITA</sequence>
<organism evidence="1">
    <name type="scientific">Paenibacillus sp. BIHB 4019</name>
    <dbReference type="NCBI Taxonomy" id="1870819"/>
    <lineage>
        <taxon>Bacteria</taxon>
        <taxon>Bacillati</taxon>
        <taxon>Bacillota</taxon>
        <taxon>Bacilli</taxon>
        <taxon>Bacillales</taxon>
        <taxon>Paenibacillaceae</taxon>
        <taxon>Paenibacillus</taxon>
    </lineage>
</organism>
<protein>
    <submittedName>
        <fullName evidence="1">Sporulation inhibitor A</fullName>
    </submittedName>
</protein>
<name>A0A1B2DBV5_9BACL</name>
<reference evidence="1" key="1">
    <citation type="submission" date="2016-08" db="EMBL/GenBank/DDBJ databases">
        <title>Complete Genome Seqeunce of Paenibacillus sp. BIHB 4019 from tea rhizoplane.</title>
        <authorList>
            <person name="Thakur R."/>
            <person name="Swarnkar M.K."/>
            <person name="Gulati A."/>
        </authorList>
    </citation>
    <scope>NUCLEOTIDE SEQUENCE [LARGE SCALE GENOMIC DNA]</scope>
    <source>
        <strain evidence="1">BIHB4019</strain>
    </source>
</reference>
<dbReference type="InterPro" id="IPR015064">
    <property type="entry name" value="Sda"/>
</dbReference>
<proteinExistence type="predicted"/>